<keyword evidence="8" id="KW-0460">Magnesium</keyword>
<dbReference type="InterPro" id="IPR011761">
    <property type="entry name" value="ATP-grasp"/>
</dbReference>
<dbReference type="AlphaFoldDB" id="A0A382Z407"/>
<keyword evidence="9" id="KW-0133">Cell shape</keyword>
<evidence type="ECO:0000256" key="9">
    <source>
        <dbReference type="ARBA" id="ARBA00022960"/>
    </source>
</evidence>
<dbReference type="InterPro" id="IPR011095">
    <property type="entry name" value="Dala_Dala_lig_C"/>
</dbReference>
<dbReference type="PROSITE" id="PS50975">
    <property type="entry name" value="ATP_GRASP"/>
    <property type="match status" value="1"/>
</dbReference>
<sequence length="162" mass="18457">SSLGISIVDNAGDLQEEYLAALKFDKQVMAEKYIEGKELSTPVLEDQLFPTIQLETDRDFFDFEAKYKDENSRIICPPELSAEKQMELELLIRNAYQILCCAGLARVDVMQDCEGEFFLLELNTVPGMTNHSFVPMSAKKIGIDFDELLLRILEVNLKQDIK</sequence>
<comment type="subcellular location">
    <subcellularLocation>
        <location evidence="1">Cytoplasm</location>
    </subcellularLocation>
</comment>
<evidence type="ECO:0000256" key="10">
    <source>
        <dbReference type="ARBA" id="ARBA00022984"/>
    </source>
</evidence>
<evidence type="ECO:0000256" key="5">
    <source>
        <dbReference type="ARBA" id="ARBA00022723"/>
    </source>
</evidence>
<dbReference type="Gene3D" id="3.30.1490.20">
    <property type="entry name" value="ATP-grasp fold, A domain"/>
    <property type="match status" value="1"/>
</dbReference>
<organism evidence="13">
    <name type="scientific">marine metagenome</name>
    <dbReference type="NCBI Taxonomy" id="408172"/>
    <lineage>
        <taxon>unclassified sequences</taxon>
        <taxon>metagenomes</taxon>
        <taxon>ecological metagenomes</taxon>
    </lineage>
</organism>
<evidence type="ECO:0000256" key="4">
    <source>
        <dbReference type="ARBA" id="ARBA00022598"/>
    </source>
</evidence>
<evidence type="ECO:0000256" key="11">
    <source>
        <dbReference type="ARBA" id="ARBA00023211"/>
    </source>
</evidence>
<keyword evidence="10" id="KW-0573">Peptidoglycan synthesis</keyword>
<dbReference type="GO" id="GO:0008360">
    <property type="term" value="P:regulation of cell shape"/>
    <property type="evidence" value="ECO:0007669"/>
    <property type="project" value="UniProtKB-KW"/>
</dbReference>
<keyword evidence="4" id="KW-0436">Ligase</keyword>
<accession>A0A382Z407</accession>
<keyword evidence="5" id="KW-0479">Metal-binding</keyword>
<feature type="domain" description="ATP-grasp" evidence="12">
    <location>
        <begin position="1"/>
        <end position="154"/>
    </location>
</feature>
<dbReference type="InterPro" id="IPR000291">
    <property type="entry name" value="D-Ala_lig_Van_CS"/>
</dbReference>
<evidence type="ECO:0000259" key="12">
    <source>
        <dbReference type="PROSITE" id="PS50975"/>
    </source>
</evidence>
<keyword evidence="6" id="KW-0547">Nucleotide-binding</keyword>
<dbReference type="PROSITE" id="PS00844">
    <property type="entry name" value="DALA_DALA_LIGASE_2"/>
    <property type="match status" value="1"/>
</dbReference>
<dbReference type="PANTHER" id="PTHR23132">
    <property type="entry name" value="D-ALANINE--D-ALANINE LIGASE"/>
    <property type="match status" value="1"/>
</dbReference>
<dbReference type="InterPro" id="IPR013815">
    <property type="entry name" value="ATP_grasp_subdomain_1"/>
</dbReference>
<keyword evidence="3" id="KW-0963">Cytoplasm</keyword>
<comment type="similarity">
    <text evidence="2">Belongs to the D-alanine--D-alanine ligase family.</text>
</comment>
<reference evidence="13" key="1">
    <citation type="submission" date="2018-05" db="EMBL/GenBank/DDBJ databases">
        <authorList>
            <person name="Lanie J.A."/>
            <person name="Ng W.-L."/>
            <person name="Kazmierczak K.M."/>
            <person name="Andrzejewski T.M."/>
            <person name="Davidsen T.M."/>
            <person name="Wayne K.J."/>
            <person name="Tettelin H."/>
            <person name="Glass J.I."/>
            <person name="Rusch D."/>
            <person name="Podicherti R."/>
            <person name="Tsui H.-C.T."/>
            <person name="Winkler M.E."/>
        </authorList>
    </citation>
    <scope>NUCLEOTIDE SEQUENCE</scope>
</reference>
<dbReference type="EMBL" id="UINC01180848">
    <property type="protein sequence ID" value="SVD90244.1"/>
    <property type="molecule type" value="Genomic_DNA"/>
</dbReference>
<dbReference type="PANTHER" id="PTHR23132:SF23">
    <property type="entry name" value="D-ALANINE--D-ALANINE LIGASE B"/>
    <property type="match status" value="1"/>
</dbReference>
<evidence type="ECO:0000313" key="13">
    <source>
        <dbReference type="EMBL" id="SVD90244.1"/>
    </source>
</evidence>
<evidence type="ECO:0000256" key="7">
    <source>
        <dbReference type="ARBA" id="ARBA00022840"/>
    </source>
</evidence>
<dbReference type="GO" id="GO:0005524">
    <property type="term" value="F:ATP binding"/>
    <property type="evidence" value="ECO:0007669"/>
    <property type="project" value="UniProtKB-KW"/>
</dbReference>
<keyword evidence="7" id="KW-0067">ATP-binding</keyword>
<proteinExistence type="inferred from homology"/>
<dbReference type="FunFam" id="3.30.470.20:FF:000008">
    <property type="entry name" value="D-alanine--D-alanine ligase"/>
    <property type="match status" value="1"/>
</dbReference>
<protein>
    <recommendedName>
        <fullName evidence="12">ATP-grasp domain-containing protein</fullName>
    </recommendedName>
</protein>
<dbReference type="GO" id="GO:0009252">
    <property type="term" value="P:peptidoglycan biosynthetic process"/>
    <property type="evidence" value="ECO:0007669"/>
    <property type="project" value="UniProtKB-KW"/>
</dbReference>
<dbReference type="GO" id="GO:0046872">
    <property type="term" value="F:metal ion binding"/>
    <property type="evidence" value="ECO:0007669"/>
    <property type="project" value="UniProtKB-KW"/>
</dbReference>
<evidence type="ECO:0000256" key="2">
    <source>
        <dbReference type="ARBA" id="ARBA00010871"/>
    </source>
</evidence>
<name>A0A382Z407_9ZZZZ</name>
<dbReference type="Pfam" id="PF07478">
    <property type="entry name" value="Dala_Dala_lig_C"/>
    <property type="match status" value="1"/>
</dbReference>
<dbReference type="SUPFAM" id="SSF56059">
    <property type="entry name" value="Glutathione synthetase ATP-binding domain-like"/>
    <property type="match status" value="1"/>
</dbReference>
<dbReference type="GO" id="GO:0005829">
    <property type="term" value="C:cytosol"/>
    <property type="evidence" value="ECO:0007669"/>
    <property type="project" value="TreeGrafter"/>
</dbReference>
<dbReference type="GO" id="GO:0008716">
    <property type="term" value="F:D-alanine-D-alanine ligase activity"/>
    <property type="evidence" value="ECO:0007669"/>
    <property type="project" value="InterPro"/>
</dbReference>
<evidence type="ECO:0000256" key="6">
    <source>
        <dbReference type="ARBA" id="ARBA00022741"/>
    </source>
</evidence>
<evidence type="ECO:0000256" key="1">
    <source>
        <dbReference type="ARBA" id="ARBA00004496"/>
    </source>
</evidence>
<dbReference type="Gene3D" id="3.30.470.20">
    <property type="entry name" value="ATP-grasp fold, B domain"/>
    <property type="match status" value="1"/>
</dbReference>
<gene>
    <name evidence="13" type="ORF">METZ01_LOCUS443098</name>
</gene>
<evidence type="ECO:0000256" key="3">
    <source>
        <dbReference type="ARBA" id="ARBA00022490"/>
    </source>
</evidence>
<feature type="non-terminal residue" evidence="13">
    <location>
        <position position="1"/>
    </location>
</feature>
<evidence type="ECO:0000256" key="8">
    <source>
        <dbReference type="ARBA" id="ARBA00022842"/>
    </source>
</evidence>
<keyword evidence="11" id="KW-0464">Manganese</keyword>